<dbReference type="Gene3D" id="3.40.50.10140">
    <property type="entry name" value="Toll/interleukin-1 receptor homology (TIR) domain"/>
    <property type="match status" value="1"/>
</dbReference>
<evidence type="ECO:0000313" key="3">
    <source>
        <dbReference type="Proteomes" id="UP001214301"/>
    </source>
</evidence>
<sequence length="177" mass="20474">MAFLTKDQARAAARRGSNIFDQVAGMESFKDERFDIFLSHSIKDQELVSGVRVLLEEKGYKVYIDWVEDEELDRQYVDKETAERLRQRMRNCSSLIFIATDQSSASKWMPWELGYFDGYKPGAVAVFPLVDTERSTFHGQEYLGLYPAVDWHDSNPCVDGVPEGRINLWAFVNDPYR</sequence>
<keyword evidence="2" id="KW-0675">Receptor</keyword>
<keyword evidence="3" id="KW-1185">Reference proteome</keyword>
<organism evidence="2 3">
    <name type="scientific">Pseudomonas capeferrum</name>
    <dbReference type="NCBI Taxonomy" id="1495066"/>
    <lineage>
        <taxon>Bacteria</taxon>
        <taxon>Pseudomonadati</taxon>
        <taxon>Pseudomonadota</taxon>
        <taxon>Gammaproteobacteria</taxon>
        <taxon>Pseudomonadales</taxon>
        <taxon>Pseudomonadaceae</taxon>
        <taxon>Pseudomonas</taxon>
    </lineage>
</organism>
<reference evidence="2 3" key="1">
    <citation type="journal article" date="2020" name="Front. Microbiol.">
        <title>Toward Biorecycling: Isolation of a Soil Bacterium That Grows on a Polyurethane Oligomer and Monomer.</title>
        <authorList>
            <person name="Espinosa M.J.C."/>
            <person name="Blanco A.C."/>
            <person name="Schmidgall T."/>
            <person name="Atanasoff-Kardjalieff A.K."/>
            <person name="Kappelmeyer U."/>
            <person name="Tischler D."/>
            <person name="Pieper D.H."/>
            <person name="Heipieper H.J."/>
            <person name="Eberlein C."/>
        </authorList>
    </citation>
    <scope>NUCLEOTIDE SEQUENCE [LARGE SCALE GENOMIC DNA]</scope>
    <source>
        <strain evidence="2 3">TDA1</strain>
    </source>
</reference>
<accession>A0ABY7R6M1</accession>
<evidence type="ECO:0000313" key="2">
    <source>
        <dbReference type="EMBL" id="WCH99266.1"/>
    </source>
</evidence>
<proteinExistence type="predicted"/>
<dbReference type="RefSeq" id="WP_156310224.1">
    <property type="nucleotide sequence ID" value="NZ_CP116669.1"/>
</dbReference>
<dbReference type="InterPro" id="IPR035897">
    <property type="entry name" value="Toll_tir_struct_dom_sf"/>
</dbReference>
<dbReference type="Proteomes" id="UP001214301">
    <property type="component" value="Chromosome"/>
</dbReference>
<dbReference type="Pfam" id="PF13676">
    <property type="entry name" value="TIR_2"/>
    <property type="match status" value="1"/>
</dbReference>
<dbReference type="SUPFAM" id="SSF52200">
    <property type="entry name" value="Toll/Interleukin receptor TIR domain"/>
    <property type="match status" value="1"/>
</dbReference>
<dbReference type="EMBL" id="CP116669">
    <property type="protein sequence ID" value="WCH99266.1"/>
    <property type="molecule type" value="Genomic_DNA"/>
</dbReference>
<gene>
    <name evidence="2" type="ORF">PMC74_21230</name>
</gene>
<dbReference type="InterPro" id="IPR000157">
    <property type="entry name" value="TIR_dom"/>
</dbReference>
<name>A0ABY7R6M1_9PSED</name>
<protein>
    <submittedName>
        <fullName evidence="2">Toll/interleukin-1 receptor domain-containing protein</fullName>
    </submittedName>
</protein>
<evidence type="ECO:0000259" key="1">
    <source>
        <dbReference type="Pfam" id="PF13676"/>
    </source>
</evidence>
<feature type="domain" description="TIR" evidence="1">
    <location>
        <begin position="36"/>
        <end position="132"/>
    </location>
</feature>